<dbReference type="PANTHER" id="PTHR47332">
    <property type="entry name" value="SET DOMAIN-CONTAINING PROTEIN 5"/>
    <property type="match status" value="1"/>
</dbReference>
<accession>A0AAV9J681</accession>
<dbReference type="InterPro" id="IPR042569">
    <property type="entry name" value="RAC_head_sf"/>
</dbReference>
<reference evidence="4 5" key="1">
    <citation type="submission" date="2021-11" db="EMBL/GenBank/DDBJ databases">
        <title>Black yeast isolated from Biological Soil Crust.</title>
        <authorList>
            <person name="Kurbessoian T."/>
        </authorList>
    </citation>
    <scope>NUCLEOTIDE SEQUENCE [LARGE SCALE GENOMIC DNA]</scope>
    <source>
        <strain evidence="4 5">CCFEE 5522</strain>
    </source>
</reference>
<evidence type="ECO:0008006" key="6">
    <source>
        <dbReference type="Google" id="ProtNLM"/>
    </source>
</evidence>
<evidence type="ECO:0000259" key="3">
    <source>
        <dbReference type="Pfam" id="PF16717"/>
    </source>
</evidence>
<dbReference type="InterPro" id="IPR053185">
    <property type="entry name" value="SET_domain_protein"/>
</dbReference>
<dbReference type="InterPro" id="IPR001214">
    <property type="entry name" value="SET_dom"/>
</dbReference>
<organism evidence="4 5">
    <name type="scientific">Oleoguttula mirabilis</name>
    <dbReference type="NCBI Taxonomy" id="1507867"/>
    <lineage>
        <taxon>Eukaryota</taxon>
        <taxon>Fungi</taxon>
        <taxon>Dikarya</taxon>
        <taxon>Ascomycota</taxon>
        <taxon>Pezizomycotina</taxon>
        <taxon>Dothideomycetes</taxon>
        <taxon>Dothideomycetidae</taxon>
        <taxon>Mycosphaerellales</taxon>
        <taxon>Teratosphaeriaceae</taxon>
        <taxon>Oleoguttula</taxon>
    </lineage>
</organism>
<protein>
    <recommendedName>
        <fullName evidence="6">SET domain-containing protein</fullName>
    </recommendedName>
</protein>
<dbReference type="InterPro" id="IPR046341">
    <property type="entry name" value="SET_dom_sf"/>
</dbReference>
<proteinExistence type="predicted"/>
<sequence length="427" mass="46455">MLWTAGPASSSILAAVMTDEKILMNIQRLVLTGNSEGLSIEGEQAKEHEVSGPLKAPRATESDMFELRMTNDKGYGLLTIDNIKRGTCIFEEAAVATLPHSLECSDVNAAVYISEGLQKLSAEQLSAYNSLYYDIGTVDPEIRAALGGHLKTFAIFQTNAVSLGHGSGQDSGLFLNYSRMNHSCTPNAYNSCKGPGAAASKKRRRRLFDIDQMFAYLATEDASEIRSAPLRQRAPNTTAGLLRVAEELASLCKEEGLVDRQLGNAYRECSKYSLKLNQLEKTMEYALEELDIQIACVGTDYRPGTDAGGWVAKLQALVDEKQEAARQAEEQRLQAEKVAAEKGAYNKGKKATKKDKRAIRGAAEKVAAVPEETELLLSKLDVDEITALVGKLKGEREAGEVKGIFKDELKRLLGAAQIKEGELTTLG</sequence>
<feature type="coiled-coil region" evidence="1">
    <location>
        <begin position="269"/>
        <end position="341"/>
    </location>
</feature>
<feature type="domain" description="SET" evidence="2">
    <location>
        <begin position="74"/>
        <end position="192"/>
    </location>
</feature>
<dbReference type="AlphaFoldDB" id="A0AAV9J681"/>
<dbReference type="Proteomes" id="UP001324427">
    <property type="component" value="Unassembled WGS sequence"/>
</dbReference>
<name>A0AAV9J681_9PEZI</name>
<dbReference type="Pfam" id="PF16717">
    <property type="entry name" value="RAC_head"/>
    <property type="match status" value="1"/>
</dbReference>
<dbReference type="SUPFAM" id="SSF82199">
    <property type="entry name" value="SET domain"/>
    <property type="match status" value="1"/>
</dbReference>
<dbReference type="EMBL" id="JAVFHQ010000066">
    <property type="protein sequence ID" value="KAK4540499.1"/>
    <property type="molecule type" value="Genomic_DNA"/>
</dbReference>
<comment type="caution">
    <text evidence="4">The sequence shown here is derived from an EMBL/GenBank/DDBJ whole genome shotgun (WGS) entry which is preliminary data.</text>
</comment>
<dbReference type="Gene3D" id="1.10.8.840">
    <property type="entry name" value="Ribosome-associated complex head domain"/>
    <property type="match status" value="1"/>
</dbReference>
<dbReference type="PANTHER" id="PTHR47332:SF2">
    <property type="entry name" value="SET-6"/>
    <property type="match status" value="1"/>
</dbReference>
<keyword evidence="5" id="KW-1185">Reference proteome</keyword>
<evidence type="ECO:0000256" key="1">
    <source>
        <dbReference type="SAM" id="Coils"/>
    </source>
</evidence>
<dbReference type="Gene3D" id="2.170.270.10">
    <property type="entry name" value="SET domain"/>
    <property type="match status" value="1"/>
</dbReference>
<evidence type="ECO:0000313" key="5">
    <source>
        <dbReference type="Proteomes" id="UP001324427"/>
    </source>
</evidence>
<dbReference type="InterPro" id="IPR032003">
    <property type="entry name" value="RAC_head"/>
</dbReference>
<evidence type="ECO:0000313" key="4">
    <source>
        <dbReference type="EMBL" id="KAK4540499.1"/>
    </source>
</evidence>
<feature type="domain" description="Ribosome-associated complex head" evidence="3">
    <location>
        <begin position="346"/>
        <end position="423"/>
    </location>
</feature>
<gene>
    <name evidence="4" type="ORF">LTR36_009137</name>
</gene>
<evidence type="ECO:0000259" key="2">
    <source>
        <dbReference type="Pfam" id="PF00856"/>
    </source>
</evidence>
<dbReference type="Pfam" id="PF00856">
    <property type="entry name" value="SET"/>
    <property type="match status" value="1"/>
</dbReference>
<keyword evidence="1" id="KW-0175">Coiled coil</keyword>